<feature type="transmembrane region" description="Helical" evidence="1">
    <location>
        <begin position="6"/>
        <end position="23"/>
    </location>
</feature>
<organism evidence="2 3">
    <name type="scientific">Halogeometricum luteum</name>
    <dbReference type="NCBI Taxonomy" id="2950537"/>
    <lineage>
        <taxon>Archaea</taxon>
        <taxon>Methanobacteriati</taxon>
        <taxon>Methanobacteriota</taxon>
        <taxon>Stenosarchaea group</taxon>
        <taxon>Halobacteria</taxon>
        <taxon>Halobacteriales</taxon>
        <taxon>Haloferacaceae</taxon>
        <taxon>Halogeometricum</taxon>
    </lineage>
</organism>
<sequence>MVSADTKVTVAFVVVAFLLWLLAQRFTDSSWVLFGLLLGVGVVVPTLVNEVRSR</sequence>
<dbReference type="RefSeq" id="WP_310930334.1">
    <property type="nucleotide sequence ID" value="NZ_JAMQOQ010000006.1"/>
</dbReference>
<dbReference type="EMBL" id="JAMQOQ010000006">
    <property type="protein sequence ID" value="MDS0296318.1"/>
    <property type="molecule type" value="Genomic_DNA"/>
</dbReference>
<keyword evidence="3" id="KW-1185">Reference proteome</keyword>
<dbReference type="InterPro" id="IPR058293">
    <property type="entry name" value="DUF7987"/>
</dbReference>
<evidence type="ECO:0000256" key="1">
    <source>
        <dbReference type="SAM" id="Phobius"/>
    </source>
</evidence>
<feature type="transmembrane region" description="Helical" evidence="1">
    <location>
        <begin position="30"/>
        <end position="48"/>
    </location>
</feature>
<proteinExistence type="predicted"/>
<reference evidence="2 3" key="1">
    <citation type="submission" date="2022-06" db="EMBL/GenBank/DDBJ databases">
        <title>Halogeometricum sp. a new haloarchaeum isolate from saline soil.</title>
        <authorList>
            <person name="Strakova D."/>
            <person name="Galisteo C."/>
            <person name="Sanchez-Porro C."/>
            <person name="Ventosa A."/>
        </authorList>
    </citation>
    <scope>NUCLEOTIDE SEQUENCE [LARGE SCALE GENOMIC DNA]</scope>
    <source>
        <strain evidence="3">S3BR25-2</strain>
    </source>
</reference>
<name>A0ABU2G852_9EURY</name>
<keyword evidence="1" id="KW-0472">Membrane</keyword>
<gene>
    <name evidence="2" type="ORF">NDI79_19270</name>
</gene>
<keyword evidence="1" id="KW-1133">Transmembrane helix</keyword>
<comment type="caution">
    <text evidence="2">The sequence shown here is derived from an EMBL/GenBank/DDBJ whole genome shotgun (WGS) entry which is preliminary data.</text>
</comment>
<keyword evidence="1" id="KW-0812">Transmembrane</keyword>
<evidence type="ECO:0000313" key="2">
    <source>
        <dbReference type="EMBL" id="MDS0296318.1"/>
    </source>
</evidence>
<protein>
    <submittedName>
        <fullName evidence="2">Uncharacterized protein</fullName>
    </submittedName>
</protein>
<evidence type="ECO:0000313" key="3">
    <source>
        <dbReference type="Proteomes" id="UP001254813"/>
    </source>
</evidence>
<accession>A0ABU2G852</accession>
<dbReference type="Pfam" id="PF25949">
    <property type="entry name" value="DUF7987"/>
    <property type="match status" value="1"/>
</dbReference>
<dbReference type="Proteomes" id="UP001254813">
    <property type="component" value="Unassembled WGS sequence"/>
</dbReference>